<evidence type="ECO:0000313" key="4">
    <source>
        <dbReference type="Proteomes" id="UP000075809"/>
    </source>
</evidence>
<feature type="region of interest" description="Disordered" evidence="1">
    <location>
        <begin position="1"/>
        <end position="33"/>
    </location>
</feature>
<evidence type="ECO:0000313" key="3">
    <source>
        <dbReference type="EMBL" id="KYQ54981.1"/>
    </source>
</evidence>
<keyword evidence="4" id="KW-1185">Reference proteome</keyword>
<feature type="compositionally biased region" description="Basic and acidic residues" evidence="1">
    <location>
        <begin position="1"/>
        <end position="15"/>
    </location>
</feature>
<feature type="transmembrane region" description="Helical" evidence="2">
    <location>
        <begin position="83"/>
        <end position="103"/>
    </location>
</feature>
<dbReference type="EMBL" id="KQ982559">
    <property type="protein sequence ID" value="KYQ54981.1"/>
    <property type="molecule type" value="Genomic_DNA"/>
</dbReference>
<dbReference type="AlphaFoldDB" id="A0A151X3L4"/>
<sequence>MDLESPSKKLDERSRPPAALSSARRSSHVSHGLVSGSDLSIVSIPLRCRRALPRRRSVPGEPLSIGEQSSAGARTKRMTLARIARISVVLVLPLPLLLLLLIVDGSWAQAYPRETKPGERYGDGNMILTH</sequence>
<gene>
    <name evidence="3" type="ORF">ALC60_06142</name>
</gene>
<protein>
    <submittedName>
        <fullName evidence="3">Uncharacterized protein</fullName>
    </submittedName>
</protein>
<dbReference type="STRING" id="64791.A0A151X3L4"/>
<feature type="compositionally biased region" description="Low complexity" evidence="1">
    <location>
        <begin position="16"/>
        <end position="33"/>
    </location>
</feature>
<reference evidence="3 4" key="1">
    <citation type="submission" date="2015-09" db="EMBL/GenBank/DDBJ databases">
        <title>Trachymyrmex zeteki WGS genome.</title>
        <authorList>
            <person name="Nygaard S."/>
            <person name="Hu H."/>
            <person name="Boomsma J."/>
            <person name="Zhang G."/>
        </authorList>
    </citation>
    <scope>NUCLEOTIDE SEQUENCE [LARGE SCALE GENOMIC DNA]</scope>
    <source>
        <strain evidence="3">Tzet28-1</strain>
        <tissue evidence="3">Whole body</tissue>
    </source>
</reference>
<evidence type="ECO:0000256" key="2">
    <source>
        <dbReference type="SAM" id="Phobius"/>
    </source>
</evidence>
<dbReference type="Proteomes" id="UP000075809">
    <property type="component" value="Unassembled WGS sequence"/>
</dbReference>
<keyword evidence="2" id="KW-0812">Transmembrane</keyword>
<keyword evidence="2" id="KW-0472">Membrane</keyword>
<proteinExistence type="predicted"/>
<evidence type="ECO:0000256" key="1">
    <source>
        <dbReference type="SAM" id="MobiDB-lite"/>
    </source>
</evidence>
<organism evidence="3 4">
    <name type="scientific">Mycetomoellerius zeteki</name>
    <dbReference type="NCBI Taxonomy" id="64791"/>
    <lineage>
        <taxon>Eukaryota</taxon>
        <taxon>Metazoa</taxon>
        <taxon>Ecdysozoa</taxon>
        <taxon>Arthropoda</taxon>
        <taxon>Hexapoda</taxon>
        <taxon>Insecta</taxon>
        <taxon>Pterygota</taxon>
        <taxon>Neoptera</taxon>
        <taxon>Endopterygota</taxon>
        <taxon>Hymenoptera</taxon>
        <taxon>Apocrita</taxon>
        <taxon>Aculeata</taxon>
        <taxon>Formicoidea</taxon>
        <taxon>Formicidae</taxon>
        <taxon>Myrmicinae</taxon>
        <taxon>Mycetomoellerius</taxon>
    </lineage>
</organism>
<name>A0A151X3L4_9HYME</name>
<accession>A0A151X3L4</accession>
<keyword evidence="2" id="KW-1133">Transmembrane helix</keyword>